<dbReference type="AlphaFoldDB" id="E7C1W2"/>
<reference evidence="2" key="1">
    <citation type="submission" date="2010-01" db="EMBL/GenBank/DDBJ databases">
        <title>Genome fragments of uncultured bacteria from the North Pacific subtropical Gyre.</title>
        <authorList>
            <person name="Pham V.D."/>
            <person name="Delong E.F."/>
        </authorList>
    </citation>
    <scope>NUCLEOTIDE SEQUENCE</scope>
</reference>
<dbReference type="EMBL" id="GU567954">
    <property type="protein sequence ID" value="ADI21436.1"/>
    <property type="molecule type" value="Genomic_DNA"/>
</dbReference>
<feature type="compositionally biased region" description="Polar residues" evidence="1">
    <location>
        <begin position="1"/>
        <end position="11"/>
    </location>
</feature>
<protein>
    <submittedName>
        <fullName evidence="2">Uncharacterized protein</fullName>
    </submittedName>
</protein>
<evidence type="ECO:0000256" key="1">
    <source>
        <dbReference type="SAM" id="MobiDB-lite"/>
    </source>
</evidence>
<name>E7C1W2_9GAMM</name>
<feature type="region of interest" description="Disordered" evidence="1">
    <location>
        <begin position="1"/>
        <end position="45"/>
    </location>
</feature>
<accession>E7C1W2</accession>
<organism evidence="2">
    <name type="scientific">uncultured gamma proteobacterium HF0010_26J14</name>
    <dbReference type="NCBI Taxonomy" id="723564"/>
    <lineage>
        <taxon>Bacteria</taxon>
        <taxon>Pseudomonadati</taxon>
        <taxon>Pseudomonadota</taxon>
        <taxon>Gammaproteobacteria</taxon>
        <taxon>environmental samples</taxon>
    </lineage>
</organism>
<evidence type="ECO:0000313" key="2">
    <source>
        <dbReference type="EMBL" id="ADI21436.1"/>
    </source>
</evidence>
<sequence length="167" mass="18592">MSSRRQTSVRKSTARKSARLSARLPGISPLSASRRSRGSSSAYVVNTPSNKNALAVTGTTAAANETKNIVKNVTIVEEEKKEEIPVKPKKKLKGIATVMDLSELSAGLKRKGSLYKDCYNEYGLEKELKNIYAINAQHWIPRTEQTEINERMALDRKLRRMIAGKDT</sequence>
<proteinExistence type="predicted"/>